<sequence length="78" mass="8731">MRCILTNYRSGMTLPTRQDFATTLLDSVYAAEVLSVTEELKEHQPVAIVCDGWSDPNSESVINFMVTSPFIRPIVLVI</sequence>
<keyword evidence="2" id="KW-1185">Reference proteome</keyword>
<dbReference type="AlphaFoldDB" id="A0AAD9G4D8"/>
<name>A0AAD9G4D8_9STRA</name>
<dbReference type="Proteomes" id="UP001259832">
    <property type="component" value="Unassembled WGS sequence"/>
</dbReference>
<reference evidence="1" key="1">
    <citation type="submission" date="2023-08" db="EMBL/GenBank/DDBJ databases">
        <title>Reference Genome Resource for the Citrus Pathogen Phytophthora citrophthora.</title>
        <authorList>
            <person name="Moller H."/>
            <person name="Coetzee B."/>
            <person name="Rose L.J."/>
            <person name="Van Niekerk J.M."/>
        </authorList>
    </citation>
    <scope>NUCLEOTIDE SEQUENCE</scope>
    <source>
        <strain evidence="1">STE-U-9442</strain>
    </source>
</reference>
<comment type="caution">
    <text evidence="1">The sequence shown here is derived from an EMBL/GenBank/DDBJ whole genome shotgun (WGS) entry which is preliminary data.</text>
</comment>
<protein>
    <recommendedName>
        <fullName evidence="3">DUF659 domain-containing protein</fullName>
    </recommendedName>
</protein>
<organism evidence="1 2">
    <name type="scientific">Phytophthora citrophthora</name>
    <dbReference type="NCBI Taxonomy" id="4793"/>
    <lineage>
        <taxon>Eukaryota</taxon>
        <taxon>Sar</taxon>
        <taxon>Stramenopiles</taxon>
        <taxon>Oomycota</taxon>
        <taxon>Peronosporomycetes</taxon>
        <taxon>Peronosporales</taxon>
        <taxon>Peronosporaceae</taxon>
        <taxon>Phytophthora</taxon>
    </lineage>
</organism>
<accession>A0AAD9G4D8</accession>
<evidence type="ECO:0008006" key="3">
    <source>
        <dbReference type="Google" id="ProtNLM"/>
    </source>
</evidence>
<dbReference type="EMBL" id="JASMQC010000031">
    <property type="protein sequence ID" value="KAK1931934.1"/>
    <property type="molecule type" value="Genomic_DNA"/>
</dbReference>
<proteinExistence type="predicted"/>
<evidence type="ECO:0000313" key="2">
    <source>
        <dbReference type="Proteomes" id="UP001259832"/>
    </source>
</evidence>
<evidence type="ECO:0000313" key="1">
    <source>
        <dbReference type="EMBL" id="KAK1931934.1"/>
    </source>
</evidence>
<gene>
    <name evidence="1" type="ORF">P3T76_012434</name>
</gene>